<proteinExistence type="predicted"/>
<feature type="transmembrane region" description="Helical" evidence="6">
    <location>
        <begin position="290"/>
        <end position="308"/>
    </location>
</feature>
<feature type="transmembrane region" description="Helical" evidence="6">
    <location>
        <begin position="104"/>
        <end position="129"/>
    </location>
</feature>
<dbReference type="InterPro" id="IPR011701">
    <property type="entry name" value="MFS"/>
</dbReference>
<evidence type="ECO:0000256" key="6">
    <source>
        <dbReference type="SAM" id="Phobius"/>
    </source>
</evidence>
<evidence type="ECO:0000313" key="8">
    <source>
        <dbReference type="EMBL" id="MFC4587085.1"/>
    </source>
</evidence>
<dbReference type="PANTHER" id="PTHR23513:SF6">
    <property type="entry name" value="MAJOR FACILITATOR SUPERFAMILY ASSOCIATED DOMAIN-CONTAINING PROTEIN"/>
    <property type="match status" value="1"/>
</dbReference>
<evidence type="ECO:0000256" key="1">
    <source>
        <dbReference type="ARBA" id="ARBA00004651"/>
    </source>
</evidence>
<feature type="transmembrane region" description="Helical" evidence="6">
    <location>
        <begin position="347"/>
        <end position="369"/>
    </location>
</feature>
<protein>
    <submittedName>
        <fullName evidence="8">MFS transporter</fullName>
    </submittedName>
</protein>
<feature type="domain" description="Major facilitator superfamily (MFS) profile" evidence="7">
    <location>
        <begin position="223"/>
        <end position="417"/>
    </location>
</feature>
<evidence type="ECO:0000256" key="5">
    <source>
        <dbReference type="ARBA" id="ARBA00023136"/>
    </source>
</evidence>
<evidence type="ECO:0000259" key="7">
    <source>
        <dbReference type="PROSITE" id="PS50850"/>
    </source>
</evidence>
<dbReference type="Gene3D" id="1.20.1250.20">
    <property type="entry name" value="MFS general substrate transporter like domains"/>
    <property type="match status" value="1"/>
</dbReference>
<dbReference type="RefSeq" id="WP_262844586.1">
    <property type="nucleotide sequence ID" value="NZ_JANZYP010000030.1"/>
</dbReference>
<comment type="caution">
    <text evidence="8">The sequence shown here is derived from an EMBL/GenBank/DDBJ whole genome shotgun (WGS) entry which is preliminary data.</text>
</comment>
<dbReference type="Pfam" id="PF07690">
    <property type="entry name" value="MFS_1"/>
    <property type="match status" value="1"/>
</dbReference>
<dbReference type="EMBL" id="JBHSFN010000007">
    <property type="protein sequence ID" value="MFC4587085.1"/>
    <property type="molecule type" value="Genomic_DNA"/>
</dbReference>
<feature type="transmembrane region" description="Helical" evidence="6">
    <location>
        <begin position="21"/>
        <end position="41"/>
    </location>
</feature>
<evidence type="ECO:0000256" key="4">
    <source>
        <dbReference type="ARBA" id="ARBA00022989"/>
    </source>
</evidence>
<dbReference type="CDD" id="cd06173">
    <property type="entry name" value="MFS_MefA_like"/>
    <property type="match status" value="1"/>
</dbReference>
<keyword evidence="3 6" id="KW-0812">Transmembrane</keyword>
<dbReference type="SUPFAM" id="SSF103473">
    <property type="entry name" value="MFS general substrate transporter"/>
    <property type="match status" value="1"/>
</dbReference>
<evidence type="ECO:0000256" key="3">
    <source>
        <dbReference type="ARBA" id="ARBA00022692"/>
    </source>
</evidence>
<dbReference type="PROSITE" id="PS50850">
    <property type="entry name" value="MFS"/>
    <property type="match status" value="1"/>
</dbReference>
<feature type="transmembrane region" description="Helical" evidence="6">
    <location>
        <begin position="77"/>
        <end position="98"/>
    </location>
</feature>
<keyword evidence="4 6" id="KW-1133">Transmembrane helix</keyword>
<comment type="subcellular location">
    <subcellularLocation>
        <location evidence="1">Cell membrane</location>
        <topology evidence="1">Multi-pass membrane protein</topology>
    </subcellularLocation>
</comment>
<reference evidence="9" key="1">
    <citation type="journal article" date="2019" name="Int. J. Syst. Evol. Microbiol.">
        <title>The Global Catalogue of Microorganisms (GCM) 10K type strain sequencing project: providing services to taxonomists for standard genome sequencing and annotation.</title>
        <authorList>
            <consortium name="The Broad Institute Genomics Platform"/>
            <consortium name="The Broad Institute Genome Sequencing Center for Infectious Disease"/>
            <person name="Wu L."/>
            <person name="Ma J."/>
        </authorList>
    </citation>
    <scope>NUCLEOTIDE SEQUENCE [LARGE SCALE GENOMIC DNA]</scope>
    <source>
        <strain evidence="9">CCUG 49560</strain>
    </source>
</reference>
<organism evidence="8 9">
    <name type="scientific">Sphaerisporangium corydalis</name>
    <dbReference type="NCBI Taxonomy" id="1441875"/>
    <lineage>
        <taxon>Bacteria</taxon>
        <taxon>Bacillati</taxon>
        <taxon>Actinomycetota</taxon>
        <taxon>Actinomycetes</taxon>
        <taxon>Streptosporangiales</taxon>
        <taxon>Streptosporangiaceae</taxon>
        <taxon>Sphaerisporangium</taxon>
    </lineage>
</organism>
<dbReference type="InterPro" id="IPR036259">
    <property type="entry name" value="MFS_trans_sf"/>
</dbReference>
<dbReference type="InterPro" id="IPR020846">
    <property type="entry name" value="MFS_dom"/>
</dbReference>
<feature type="transmembrane region" description="Helical" evidence="6">
    <location>
        <begin position="314"/>
        <end position="335"/>
    </location>
</feature>
<feature type="transmembrane region" description="Helical" evidence="6">
    <location>
        <begin position="381"/>
        <end position="402"/>
    </location>
</feature>
<keyword evidence="2" id="KW-1003">Cell membrane</keyword>
<feature type="transmembrane region" description="Helical" evidence="6">
    <location>
        <begin position="226"/>
        <end position="250"/>
    </location>
</feature>
<feature type="transmembrane region" description="Helical" evidence="6">
    <location>
        <begin position="47"/>
        <end position="70"/>
    </location>
</feature>
<accession>A0ABV9EC22</accession>
<dbReference type="PANTHER" id="PTHR23513">
    <property type="entry name" value="INTEGRAL MEMBRANE EFFLUX PROTEIN-RELATED"/>
    <property type="match status" value="1"/>
</dbReference>
<name>A0ABV9EC22_9ACTN</name>
<gene>
    <name evidence="8" type="ORF">ACFO8L_13415</name>
</gene>
<keyword evidence="9" id="KW-1185">Reference proteome</keyword>
<dbReference type="Proteomes" id="UP001595891">
    <property type="component" value="Unassembled WGS sequence"/>
</dbReference>
<feature type="transmembrane region" description="Helical" evidence="6">
    <location>
        <begin position="262"/>
        <end position="283"/>
    </location>
</feature>
<keyword evidence="5 6" id="KW-0472">Membrane</keyword>
<evidence type="ECO:0000313" key="9">
    <source>
        <dbReference type="Proteomes" id="UP001595891"/>
    </source>
</evidence>
<sequence length="417" mass="42929">MDSDQAHATRHFPLLWFGQGASRFGTAITTVVMPLAAVTVLGTGTFLVTAIQAAVWLPWLVIGLPAGAWVDRLPRRATMLVCDLTSALTLATVPLAAWTGTLTVAHLVAVALVLGTVAVFFSTAGRAFLPDIVPAERLPGANARLQGTDAGAQILGPAAGGLVAQFSGAVTGLLIDALTFLVSASCLRAIRVPEPRFAAREKRTTTFRAEIADGLRFVFRDPYLRVFTVHAGASNLAASALQAILIVFLVRTVGLSESVVGVVVGAAGIGGVAGALVVTGLAGRIGSARTILILELGATPFALLIPLTTTGFGLVYLMAGGLTVSVAIVASNVLIGSFTQSYCPPHLLGRVSASLHFVNFSTLPLGALMGGFLAEVAGLRATMWVVASLAVASSLILLAGPIRKTRSLPSRATDAVH</sequence>
<evidence type="ECO:0000256" key="2">
    <source>
        <dbReference type="ARBA" id="ARBA00022475"/>
    </source>
</evidence>